<reference evidence="2" key="1">
    <citation type="submission" date="2021-08" db="EMBL/GenBank/DDBJ databases">
        <title>Hoeflea bacterium WL0058 sp. nov., isolated from the sediment.</title>
        <authorList>
            <person name="Wang L."/>
            <person name="Zhang D."/>
        </authorList>
    </citation>
    <scope>NUCLEOTIDE SEQUENCE</scope>
    <source>
        <strain evidence="2">WL0058</strain>
    </source>
</reference>
<name>A0AAE2ZR05_9HYPH</name>
<dbReference type="AlphaFoldDB" id="A0AAE2ZR05"/>
<dbReference type="PANTHER" id="PTHR43081">
    <property type="entry name" value="ADENYLATE CYCLASE, TERMINAL-DIFFERENTIATION SPECIFIC-RELATED"/>
    <property type="match status" value="1"/>
</dbReference>
<protein>
    <submittedName>
        <fullName evidence="2">Adenylate/guanylate cyclase domain-containing protein</fullName>
    </submittedName>
</protein>
<dbReference type="Proteomes" id="UP001196509">
    <property type="component" value="Unassembled WGS sequence"/>
</dbReference>
<dbReference type="PANTHER" id="PTHR43081:SF11">
    <property type="entry name" value="BLR2264 PROTEIN"/>
    <property type="match status" value="1"/>
</dbReference>
<dbReference type="Pfam" id="PF00211">
    <property type="entry name" value="Guanylate_cyc"/>
    <property type="match status" value="1"/>
</dbReference>
<accession>A0AAE2ZR05</accession>
<proteinExistence type="predicted"/>
<feature type="domain" description="Guanylate cyclase" evidence="1">
    <location>
        <begin position="228"/>
        <end position="359"/>
    </location>
</feature>
<dbReference type="RefSeq" id="WP_220229895.1">
    <property type="nucleotide sequence ID" value="NZ_JAICBX010000003.1"/>
</dbReference>
<keyword evidence="3" id="KW-1185">Reference proteome</keyword>
<dbReference type="EMBL" id="JAICBX010000003">
    <property type="protein sequence ID" value="MBW8639192.1"/>
    <property type="molecule type" value="Genomic_DNA"/>
</dbReference>
<dbReference type="SMART" id="SM00044">
    <property type="entry name" value="CYCc"/>
    <property type="match status" value="1"/>
</dbReference>
<dbReference type="PROSITE" id="PS50125">
    <property type="entry name" value="GUANYLATE_CYCLASE_2"/>
    <property type="match status" value="1"/>
</dbReference>
<dbReference type="InterPro" id="IPR050697">
    <property type="entry name" value="Adenylyl/Guanylyl_Cyclase_3/4"/>
</dbReference>
<dbReference type="SUPFAM" id="SSF55073">
    <property type="entry name" value="Nucleotide cyclase"/>
    <property type="match status" value="1"/>
</dbReference>
<dbReference type="GO" id="GO:0035556">
    <property type="term" value="P:intracellular signal transduction"/>
    <property type="evidence" value="ECO:0007669"/>
    <property type="project" value="InterPro"/>
</dbReference>
<comment type="caution">
    <text evidence="2">The sequence shown here is derived from an EMBL/GenBank/DDBJ whole genome shotgun (WGS) entry which is preliminary data.</text>
</comment>
<evidence type="ECO:0000313" key="2">
    <source>
        <dbReference type="EMBL" id="MBW8639192.1"/>
    </source>
</evidence>
<evidence type="ECO:0000259" key="1">
    <source>
        <dbReference type="PROSITE" id="PS50125"/>
    </source>
</evidence>
<gene>
    <name evidence="2" type="ORF">K1W69_18500</name>
</gene>
<sequence length="416" mass="45167">MSPSQPPPEAVSRPGIASWITAAGLAGAAEPDLLSGFCERLVKIGFPLLQGSVIIDTLHPLYEGRVFRWRPDTEEPVTIAEYGRTGGDGIEEAAWRRSPFFHLYTSGETLLHHRIAPGKKADYPIIDELAQEGCTDYVAMIHRFGVEGVIGEMDCVYSSWTSDKPGGFSDDQAAELKRLVAHLVLALRSASLSRIADTLAQTYLGRETGRRVLAGTIVRGVAEKMRSVIWFSDLRDFTRTADTALPEEIIPFLNDYAEVTIDCVHEAGGEVLKLMGDGVLAIFNADDTGEACRAALQAEKALRERTAVLNGERSAENHAVTNPYVALHAGEVFYGNIGSRERLDFTVVGPAVNETSRILALCSSLKTDVLISPAFAAAASEADSASFVSIGRYELRGVEEIQELFTVHESARSTHS</sequence>
<evidence type="ECO:0000313" key="3">
    <source>
        <dbReference type="Proteomes" id="UP001196509"/>
    </source>
</evidence>
<dbReference type="GO" id="GO:0006171">
    <property type="term" value="P:cAMP biosynthetic process"/>
    <property type="evidence" value="ECO:0007669"/>
    <property type="project" value="TreeGrafter"/>
</dbReference>
<dbReference type="InterPro" id="IPR001054">
    <property type="entry name" value="A/G_cyclase"/>
</dbReference>
<dbReference type="CDD" id="cd07302">
    <property type="entry name" value="CHD"/>
    <property type="match status" value="1"/>
</dbReference>
<dbReference type="InterPro" id="IPR029787">
    <property type="entry name" value="Nucleotide_cyclase"/>
</dbReference>
<dbReference type="GO" id="GO:0004016">
    <property type="term" value="F:adenylate cyclase activity"/>
    <property type="evidence" value="ECO:0007669"/>
    <property type="project" value="UniProtKB-ARBA"/>
</dbReference>
<dbReference type="Gene3D" id="3.30.70.1230">
    <property type="entry name" value="Nucleotide cyclase"/>
    <property type="match status" value="1"/>
</dbReference>
<organism evidence="2 3">
    <name type="scientific">Flavimaribacter sediminis</name>
    <dbReference type="NCBI Taxonomy" id="2865987"/>
    <lineage>
        <taxon>Bacteria</taxon>
        <taxon>Pseudomonadati</taxon>
        <taxon>Pseudomonadota</taxon>
        <taxon>Alphaproteobacteria</taxon>
        <taxon>Hyphomicrobiales</taxon>
        <taxon>Rhizobiaceae</taxon>
        <taxon>Flavimaribacter</taxon>
    </lineage>
</organism>